<sequence>MKTTSTLPTDLFDLIHQSGQLFMLILNEQNLITGFNALLDSQLPDFGSSISAKSLSAIIYPQDFSNYTFLLKNALESKKSSFQIDLRVLNKDGEDFKWTRWEFKIGVINGQKRILGIGYPISKYLPHHIEVPRNLNELQIKNEILGGLFEDHLLGFWIWDLIKKKDYLSDSFLNMLKYTSKPERSQKPSVKWKKHIHPEDQKEVKTLLKQHFESMGNTPFHHEFRLLTLENETINILCYAKVISWSESNQPLLMIGGIFDISEKKKSDLLLDKQNKFLKDLTFNQSHMMRAKLANVLGILEVINLKDDLAEAKELLAIVKKEALKLDQVLQESIHASSTLNSD</sequence>
<dbReference type="CDD" id="cd00130">
    <property type="entry name" value="PAS"/>
    <property type="match status" value="1"/>
</dbReference>
<evidence type="ECO:0000256" key="3">
    <source>
        <dbReference type="ARBA" id="ARBA00022553"/>
    </source>
</evidence>
<dbReference type="EC" id="2.7.13.3" evidence="2"/>
<dbReference type="PANTHER" id="PTHR43304">
    <property type="entry name" value="PHYTOCHROME-LIKE PROTEIN CPH1"/>
    <property type="match status" value="1"/>
</dbReference>
<comment type="caution">
    <text evidence="7">The sequence shown here is derived from an EMBL/GenBank/DDBJ whole genome shotgun (WGS) entry which is preliminary data.</text>
</comment>
<keyword evidence="8" id="KW-1185">Reference proteome</keyword>
<proteinExistence type="predicted"/>
<dbReference type="EMBL" id="RPHB01000001">
    <property type="protein sequence ID" value="MBW3466470.1"/>
    <property type="molecule type" value="Genomic_DNA"/>
</dbReference>
<dbReference type="PANTHER" id="PTHR43304:SF1">
    <property type="entry name" value="PAC DOMAIN-CONTAINING PROTEIN"/>
    <property type="match status" value="1"/>
</dbReference>
<reference evidence="7 8" key="1">
    <citation type="journal article" date="2020" name="Syst. Appl. Microbiol.">
        <title>Arthrospiribacter ruber gen. nov., sp. nov., a novel bacterium isolated from Arthrospira cultures.</title>
        <authorList>
            <person name="Waleron M."/>
            <person name="Misztak A."/>
            <person name="Waleron M.M."/>
            <person name="Furmaniak M."/>
            <person name="Mrozik A."/>
            <person name="Waleron K."/>
        </authorList>
    </citation>
    <scope>NUCLEOTIDE SEQUENCE [LARGE SCALE GENOMIC DNA]</scope>
    <source>
        <strain evidence="7 8">DPMB0001</strain>
    </source>
</reference>
<feature type="domain" description="PAS fold-3" evidence="6">
    <location>
        <begin position="167"/>
        <end position="256"/>
    </location>
</feature>
<evidence type="ECO:0000313" key="7">
    <source>
        <dbReference type="EMBL" id="MBW3466470.1"/>
    </source>
</evidence>
<gene>
    <name evidence="7" type="ORF">EGN73_01415</name>
</gene>
<dbReference type="InterPro" id="IPR000014">
    <property type="entry name" value="PAS"/>
</dbReference>
<dbReference type="InterPro" id="IPR052162">
    <property type="entry name" value="Sensor_kinase/Photoreceptor"/>
</dbReference>
<evidence type="ECO:0000256" key="4">
    <source>
        <dbReference type="ARBA" id="ARBA00022679"/>
    </source>
</evidence>
<evidence type="ECO:0000256" key="2">
    <source>
        <dbReference type="ARBA" id="ARBA00012438"/>
    </source>
</evidence>
<name>A0A951IRA4_9BACT</name>
<dbReference type="Pfam" id="PF08447">
    <property type="entry name" value="PAS_3"/>
    <property type="match status" value="1"/>
</dbReference>
<dbReference type="InterPro" id="IPR013655">
    <property type="entry name" value="PAS_fold_3"/>
</dbReference>
<dbReference type="RefSeq" id="WP_219286373.1">
    <property type="nucleotide sequence ID" value="NZ_RPHB01000001.1"/>
</dbReference>
<evidence type="ECO:0000256" key="1">
    <source>
        <dbReference type="ARBA" id="ARBA00000085"/>
    </source>
</evidence>
<accession>A0A951IRA4</accession>
<evidence type="ECO:0000313" key="8">
    <source>
        <dbReference type="Proteomes" id="UP000727490"/>
    </source>
</evidence>
<keyword evidence="3" id="KW-0597">Phosphoprotein</keyword>
<keyword evidence="4" id="KW-0808">Transferase</keyword>
<organism evidence="7 8">
    <name type="scientific">Arthrospiribacter ruber</name>
    <dbReference type="NCBI Taxonomy" id="2487934"/>
    <lineage>
        <taxon>Bacteria</taxon>
        <taxon>Pseudomonadati</taxon>
        <taxon>Bacteroidota</taxon>
        <taxon>Cytophagia</taxon>
        <taxon>Cytophagales</taxon>
        <taxon>Cyclobacteriaceae</taxon>
        <taxon>Arthrospiribacter</taxon>
    </lineage>
</organism>
<evidence type="ECO:0000259" key="6">
    <source>
        <dbReference type="Pfam" id="PF08447"/>
    </source>
</evidence>
<dbReference type="Proteomes" id="UP000727490">
    <property type="component" value="Unassembled WGS sequence"/>
</dbReference>
<dbReference type="GO" id="GO:0004673">
    <property type="term" value="F:protein histidine kinase activity"/>
    <property type="evidence" value="ECO:0007669"/>
    <property type="project" value="UniProtKB-EC"/>
</dbReference>
<protein>
    <recommendedName>
        <fullName evidence="2">histidine kinase</fullName>
        <ecNumber evidence="2">2.7.13.3</ecNumber>
    </recommendedName>
</protein>
<evidence type="ECO:0000256" key="5">
    <source>
        <dbReference type="ARBA" id="ARBA00022777"/>
    </source>
</evidence>
<dbReference type="AlphaFoldDB" id="A0A951IRA4"/>
<comment type="catalytic activity">
    <reaction evidence="1">
        <text>ATP + protein L-histidine = ADP + protein N-phospho-L-histidine.</text>
        <dbReference type="EC" id="2.7.13.3"/>
    </reaction>
</comment>
<keyword evidence="5" id="KW-0418">Kinase</keyword>